<evidence type="ECO:0000313" key="8">
    <source>
        <dbReference type="EMBL" id="MCS5707418.1"/>
    </source>
</evidence>
<dbReference type="STRING" id="437022.CC99x_02218"/>
<dbReference type="PANTHER" id="PTHR33317:SF4">
    <property type="entry name" value="POLYNUCLEOTIDYL TRANSFERASE, RIBONUCLEASE H-LIKE SUPERFAMILY PROTEIN"/>
    <property type="match status" value="1"/>
</dbReference>
<dbReference type="InterPro" id="IPR006641">
    <property type="entry name" value="YqgF/RNaseH-like_dom"/>
</dbReference>
<dbReference type="OrthoDB" id="9796140at2"/>
<keyword evidence="2 5" id="KW-0690">Ribosome biogenesis</keyword>
<dbReference type="NCBIfam" id="TIGR00250">
    <property type="entry name" value="RNAse_H_YqgF"/>
    <property type="match status" value="1"/>
</dbReference>
<dbReference type="GO" id="GO:0004518">
    <property type="term" value="F:nuclease activity"/>
    <property type="evidence" value="ECO:0007669"/>
    <property type="project" value="UniProtKB-KW"/>
</dbReference>
<comment type="function">
    <text evidence="5">Could be a nuclease involved in processing of the 5'-end of pre-16S rRNA.</text>
</comment>
<evidence type="ECO:0000256" key="2">
    <source>
        <dbReference type="ARBA" id="ARBA00022517"/>
    </source>
</evidence>
<gene>
    <name evidence="7" type="primary">yqgF</name>
    <name evidence="8" type="synonym">ruvX</name>
    <name evidence="8" type="ORF">CC99x_000725</name>
    <name evidence="7" type="ORF">CC99x_02218</name>
</gene>
<dbReference type="RefSeq" id="WP_057625317.1">
    <property type="nucleotide sequence ID" value="NZ_LKHV02000001.1"/>
</dbReference>
<dbReference type="InterPro" id="IPR037027">
    <property type="entry name" value="YqgF/RNaseH-like_dom_sf"/>
</dbReference>
<evidence type="ECO:0000259" key="6">
    <source>
        <dbReference type="SMART" id="SM00732"/>
    </source>
</evidence>
<dbReference type="AlphaFoldDB" id="A0A0Q9YN64"/>
<keyword evidence="9" id="KW-1185">Reference proteome</keyword>
<dbReference type="SMART" id="SM00732">
    <property type="entry name" value="YqgFc"/>
    <property type="match status" value="1"/>
</dbReference>
<comment type="caution">
    <text evidence="7">The sequence shown here is derived from an EMBL/GenBank/DDBJ whole genome shotgun (WGS) entry which is preliminary data.</text>
</comment>
<evidence type="ECO:0000256" key="5">
    <source>
        <dbReference type="HAMAP-Rule" id="MF_00651"/>
    </source>
</evidence>
<dbReference type="EMBL" id="LKHV01000014">
    <property type="protein sequence ID" value="KRG17619.1"/>
    <property type="molecule type" value="Genomic_DNA"/>
</dbReference>
<dbReference type="GO" id="GO:0016788">
    <property type="term" value="F:hydrolase activity, acting on ester bonds"/>
    <property type="evidence" value="ECO:0007669"/>
    <property type="project" value="UniProtKB-UniRule"/>
</dbReference>
<dbReference type="PATRIC" id="fig|1590042.3.peg.2272"/>
<dbReference type="SUPFAM" id="SSF53098">
    <property type="entry name" value="Ribonuclease H-like"/>
    <property type="match status" value="1"/>
</dbReference>
<proteinExistence type="inferred from homology"/>
<dbReference type="EC" id="3.1.-.-" evidence="5"/>
<dbReference type="InterPro" id="IPR005227">
    <property type="entry name" value="YqgF"/>
</dbReference>
<name>A0A0Q9YN64_9GAMM</name>
<dbReference type="CDD" id="cd16964">
    <property type="entry name" value="YqgF"/>
    <property type="match status" value="1"/>
</dbReference>
<keyword evidence="1 5" id="KW-0963">Cytoplasm</keyword>
<dbReference type="Proteomes" id="UP000051494">
    <property type="component" value="Unassembled WGS sequence"/>
</dbReference>
<reference evidence="8" key="3">
    <citation type="submission" date="2021-06" db="EMBL/GenBank/DDBJ databases">
        <title>Genomic Description and Analysis of Intracellular Bacteria, Candidatus Berkiella cookevillensis and Candidatus Berkiella aquae.</title>
        <authorList>
            <person name="Kidane D.T."/>
            <person name="Mehari Y.T."/>
            <person name="Rice F.C."/>
            <person name="Arivett B.A."/>
            <person name="Farone A.L."/>
            <person name="Berk S.G."/>
            <person name="Farone M.B."/>
        </authorList>
    </citation>
    <scope>NUCLEOTIDE SEQUENCE</scope>
    <source>
        <strain evidence="8">CC99</strain>
    </source>
</reference>
<dbReference type="EMBL" id="LKHV02000001">
    <property type="protein sequence ID" value="MCS5707418.1"/>
    <property type="molecule type" value="Genomic_DNA"/>
</dbReference>
<keyword evidence="4 5" id="KW-0378">Hydrolase</keyword>
<evidence type="ECO:0000313" key="7">
    <source>
        <dbReference type="EMBL" id="KRG17619.1"/>
    </source>
</evidence>
<sequence>MYTKDSPKTYMGFDFGSKYLGIALGQTITGTAQPLTTLKMLDEKPNWQLLDRLVQEWQPDGFIVGLALQPDGKHSKTSIQAKHFGESLQQRYQKPVYFIEERLTSVAARETIRDKARPSRHNKAEIDRISAAIILESWLNSIAYERSS</sequence>
<feature type="domain" description="YqgF/RNase H-like" evidence="6">
    <location>
        <begin position="8"/>
        <end position="108"/>
    </location>
</feature>
<evidence type="ECO:0000256" key="3">
    <source>
        <dbReference type="ARBA" id="ARBA00022722"/>
    </source>
</evidence>
<dbReference type="PANTHER" id="PTHR33317">
    <property type="entry name" value="POLYNUCLEOTIDYL TRANSFERASE, RIBONUCLEASE H-LIKE SUPERFAMILY PROTEIN"/>
    <property type="match status" value="1"/>
</dbReference>
<dbReference type="HAMAP" id="MF_00651">
    <property type="entry name" value="Nuclease_YqgF"/>
    <property type="match status" value="1"/>
</dbReference>
<comment type="subcellular location">
    <subcellularLocation>
        <location evidence="5">Cytoplasm</location>
    </subcellularLocation>
</comment>
<organism evidence="7">
    <name type="scientific">Candidatus Berkiella cookevillensis</name>
    <dbReference type="NCBI Taxonomy" id="437022"/>
    <lineage>
        <taxon>Bacteria</taxon>
        <taxon>Pseudomonadati</taxon>
        <taxon>Pseudomonadota</taxon>
        <taxon>Gammaproteobacteria</taxon>
        <taxon>Candidatus Berkiellales</taxon>
        <taxon>Candidatus Berkiellaceae</taxon>
        <taxon>Candidatus Berkiella</taxon>
    </lineage>
</organism>
<dbReference type="InterPro" id="IPR012337">
    <property type="entry name" value="RNaseH-like_sf"/>
</dbReference>
<dbReference type="GO" id="GO:0000967">
    <property type="term" value="P:rRNA 5'-end processing"/>
    <property type="evidence" value="ECO:0007669"/>
    <property type="project" value="UniProtKB-UniRule"/>
</dbReference>
<evidence type="ECO:0000256" key="4">
    <source>
        <dbReference type="ARBA" id="ARBA00022801"/>
    </source>
</evidence>
<reference evidence="8" key="2">
    <citation type="journal article" date="2016" name="Genome Announc.">
        <title>Draft Genome Sequences of Two Novel Amoeba-Resistant Intranuclear Bacteria, 'Candidatus Berkiella cookevillensis' and 'Candidatus Berkiella aquae'.</title>
        <authorList>
            <person name="Mehari Y.T."/>
            <person name="Arivett B.A."/>
            <person name="Farone A.L."/>
            <person name="Gunderson J.H."/>
            <person name="Farone M.B."/>
        </authorList>
    </citation>
    <scope>NUCLEOTIDE SEQUENCE</scope>
    <source>
        <strain evidence="8">CC99</strain>
    </source>
</reference>
<evidence type="ECO:0000256" key="1">
    <source>
        <dbReference type="ARBA" id="ARBA00022490"/>
    </source>
</evidence>
<dbReference type="GO" id="GO:0005829">
    <property type="term" value="C:cytosol"/>
    <property type="evidence" value="ECO:0007669"/>
    <property type="project" value="TreeGrafter"/>
</dbReference>
<dbReference type="Pfam" id="PF03652">
    <property type="entry name" value="RuvX"/>
    <property type="match status" value="1"/>
</dbReference>
<accession>A0A0Q9YN64</accession>
<dbReference type="Gene3D" id="3.30.420.140">
    <property type="entry name" value="YqgF/RNase H-like domain"/>
    <property type="match status" value="1"/>
</dbReference>
<comment type="similarity">
    <text evidence="5">Belongs to the YqgF HJR family.</text>
</comment>
<keyword evidence="3 5" id="KW-0540">Nuclease</keyword>
<evidence type="ECO:0000313" key="9">
    <source>
        <dbReference type="Proteomes" id="UP000051494"/>
    </source>
</evidence>
<reference evidence="7" key="1">
    <citation type="submission" date="2015-09" db="EMBL/GenBank/DDBJ databases">
        <title>Draft Genome Sequences of Two Novel Amoeba-resistant Intranuclear Bacteria, Candidatus Berkiella cookevillensis and Candidatus Berkiella aquae.</title>
        <authorList>
            <person name="Mehari Y.T."/>
            <person name="Arivett B.A."/>
            <person name="Farone A.L."/>
            <person name="Gunderson J.H."/>
            <person name="Farone M.B."/>
        </authorList>
    </citation>
    <scope>NUCLEOTIDE SEQUENCE [LARGE SCALE GENOMIC DNA]</scope>
    <source>
        <strain evidence="7">CC99</strain>
    </source>
</reference>
<protein>
    <recommendedName>
        <fullName evidence="5">Putative pre-16S rRNA nuclease</fullName>
        <ecNumber evidence="5">3.1.-.-</ecNumber>
    </recommendedName>
</protein>